<dbReference type="InterPro" id="IPR002347">
    <property type="entry name" value="SDR_fam"/>
</dbReference>
<keyword evidence="3" id="KW-0560">Oxidoreductase</keyword>
<reference evidence="5 6" key="1">
    <citation type="submission" date="2023-01" db="EMBL/GenBank/DDBJ databases">
        <title>Analysis of 21 Apiospora genomes using comparative genomics revels a genus with tremendous synthesis potential of carbohydrate active enzymes and secondary metabolites.</title>
        <authorList>
            <person name="Sorensen T."/>
        </authorList>
    </citation>
    <scope>NUCLEOTIDE SEQUENCE [LARGE SCALE GENOMIC DNA]</scope>
    <source>
        <strain evidence="5 6">CBS 114990</strain>
    </source>
</reference>
<dbReference type="InterPro" id="IPR036291">
    <property type="entry name" value="NAD(P)-bd_dom_sf"/>
</dbReference>
<dbReference type="GeneID" id="92042056"/>
<dbReference type="Pfam" id="PF00106">
    <property type="entry name" value="adh_short"/>
    <property type="match status" value="1"/>
</dbReference>
<dbReference type="RefSeq" id="XP_066672614.1">
    <property type="nucleotide sequence ID" value="XM_066808996.1"/>
</dbReference>
<evidence type="ECO:0000256" key="4">
    <source>
        <dbReference type="SAM" id="MobiDB-lite"/>
    </source>
</evidence>
<comment type="similarity">
    <text evidence="1">Belongs to the short-chain dehydrogenases/reductases (SDR) family.</text>
</comment>
<dbReference type="InterPro" id="IPR052178">
    <property type="entry name" value="Sec_Metab_Biosynth_SDR"/>
</dbReference>
<evidence type="ECO:0000256" key="1">
    <source>
        <dbReference type="ARBA" id="ARBA00006484"/>
    </source>
</evidence>
<protein>
    <submittedName>
        <fullName evidence="5">Uncharacterized protein</fullName>
    </submittedName>
</protein>
<accession>A0ABR1X2S2</accession>
<keyword evidence="6" id="KW-1185">Reference proteome</keyword>
<dbReference type="PANTHER" id="PTHR43618">
    <property type="entry name" value="7-ALPHA-HYDROXYSTEROID DEHYDROGENASE"/>
    <property type="match status" value="1"/>
</dbReference>
<sequence>MATADESMSTWSDATRTVREDEDAEGEDGGNGGGAEQQQQQQQQQETVRVSPVALITAGSAGVGAATARLLARRGYRVVINFSHNTERARKVVGELQQLSRLPAHEIQNDEHEHGNAYLAIRADLGRREEIGRLVRETVVQMGRLDVVFSNGGWTKFRDMTSIEDNTVEEDWDMCFNINVKSHLWLMQAAKKYLDETEGAFITTASAAGIYPSGSSLAYSVTKAAQIHLVKNLAVMAAPPDPRQQRQPGAAFNPKTKFQEWSDRFSEQAKDAYRQKTKLKRFPTVEDVAEQVLTFAKSRSMTGVNIPLDAGFMV</sequence>
<dbReference type="PANTHER" id="PTHR43618:SF13">
    <property type="entry name" value="CHAIN DEHYDROGENASE, PUTATIVE (AFU_ORTHOLOGUE AFUA_1G17650)-RELATED"/>
    <property type="match status" value="1"/>
</dbReference>
<comment type="caution">
    <text evidence="5">The sequence shown here is derived from an EMBL/GenBank/DDBJ whole genome shotgun (WGS) entry which is preliminary data.</text>
</comment>
<dbReference type="Proteomes" id="UP001433268">
    <property type="component" value="Unassembled WGS sequence"/>
</dbReference>
<gene>
    <name evidence="5" type="ORF">PG997_004681</name>
</gene>
<proteinExistence type="inferred from homology"/>
<evidence type="ECO:0000256" key="2">
    <source>
        <dbReference type="ARBA" id="ARBA00022857"/>
    </source>
</evidence>
<keyword evidence="2" id="KW-0521">NADP</keyword>
<name>A0ABR1X2S2_9PEZI</name>
<feature type="compositionally biased region" description="Low complexity" evidence="4">
    <location>
        <begin position="36"/>
        <end position="46"/>
    </location>
</feature>
<dbReference type="EMBL" id="JAQQWN010000004">
    <property type="protein sequence ID" value="KAK8089720.1"/>
    <property type="molecule type" value="Genomic_DNA"/>
</dbReference>
<evidence type="ECO:0000256" key="3">
    <source>
        <dbReference type="ARBA" id="ARBA00023002"/>
    </source>
</evidence>
<dbReference type="CDD" id="cd05233">
    <property type="entry name" value="SDR_c"/>
    <property type="match status" value="1"/>
</dbReference>
<evidence type="ECO:0000313" key="6">
    <source>
        <dbReference type="Proteomes" id="UP001433268"/>
    </source>
</evidence>
<dbReference type="SUPFAM" id="SSF51735">
    <property type="entry name" value="NAD(P)-binding Rossmann-fold domains"/>
    <property type="match status" value="1"/>
</dbReference>
<dbReference type="Gene3D" id="3.40.50.720">
    <property type="entry name" value="NAD(P)-binding Rossmann-like Domain"/>
    <property type="match status" value="1"/>
</dbReference>
<evidence type="ECO:0000313" key="5">
    <source>
        <dbReference type="EMBL" id="KAK8089720.1"/>
    </source>
</evidence>
<organism evidence="5 6">
    <name type="scientific">Apiospora hydei</name>
    <dbReference type="NCBI Taxonomy" id="1337664"/>
    <lineage>
        <taxon>Eukaryota</taxon>
        <taxon>Fungi</taxon>
        <taxon>Dikarya</taxon>
        <taxon>Ascomycota</taxon>
        <taxon>Pezizomycotina</taxon>
        <taxon>Sordariomycetes</taxon>
        <taxon>Xylariomycetidae</taxon>
        <taxon>Amphisphaeriales</taxon>
        <taxon>Apiosporaceae</taxon>
        <taxon>Apiospora</taxon>
    </lineage>
</organism>
<feature type="region of interest" description="Disordered" evidence="4">
    <location>
        <begin position="1"/>
        <end position="48"/>
    </location>
</feature>
<dbReference type="PRINTS" id="PR00081">
    <property type="entry name" value="GDHRDH"/>
</dbReference>
<feature type="compositionally biased region" description="Polar residues" evidence="4">
    <location>
        <begin position="1"/>
        <end position="15"/>
    </location>
</feature>